<dbReference type="PROSITE" id="PS51257">
    <property type="entry name" value="PROKAR_LIPOPROTEIN"/>
    <property type="match status" value="1"/>
</dbReference>
<protein>
    <submittedName>
        <fullName evidence="2">Uncharacterized protein</fullName>
    </submittedName>
</protein>
<keyword evidence="1" id="KW-0472">Membrane</keyword>
<comment type="caution">
    <text evidence="2">The sequence shown here is derived from an EMBL/GenBank/DDBJ whole genome shotgun (WGS) entry which is preliminary data.</text>
</comment>
<accession>A0A2P6RWD3</accession>
<dbReference type="PANTHER" id="PTHR35288">
    <property type="entry name" value="TAIL FIBER"/>
    <property type="match status" value="1"/>
</dbReference>
<feature type="transmembrane region" description="Helical" evidence="1">
    <location>
        <begin position="108"/>
        <end position="124"/>
    </location>
</feature>
<keyword evidence="1" id="KW-1133">Transmembrane helix</keyword>
<gene>
    <name evidence="2" type="ORF">RchiOBHm_Chr2g0136501</name>
</gene>
<reference evidence="2 3" key="1">
    <citation type="journal article" date="2018" name="Nat. Genet.">
        <title>The Rosa genome provides new insights in the design of modern roses.</title>
        <authorList>
            <person name="Bendahmane M."/>
        </authorList>
    </citation>
    <scope>NUCLEOTIDE SEQUENCE [LARGE SCALE GENOMIC DNA]</scope>
    <source>
        <strain evidence="3">cv. Old Blush</strain>
    </source>
</reference>
<dbReference type="EMBL" id="PDCK01000040">
    <property type="protein sequence ID" value="PRQ50729.1"/>
    <property type="molecule type" value="Genomic_DNA"/>
</dbReference>
<keyword evidence="1" id="KW-0812">Transmembrane</keyword>
<dbReference type="Gramene" id="PRQ50729">
    <property type="protein sequence ID" value="PRQ50729"/>
    <property type="gene ID" value="RchiOBHm_Chr2g0136501"/>
</dbReference>
<feature type="transmembrane region" description="Helical" evidence="1">
    <location>
        <begin position="7"/>
        <end position="27"/>
    </location>
</feature>
<dbReference type="OrthoDB" id="2016444at2759"/>
<keyword evidence="3" id="KW-1185">Reference proteome</keyword>
<dbReference type="OMA" id="IHIYPAM"/>
<name>A0A2P6RWD3_ROSCH</name>
<organism evidence="2 3">
    <name type="scientific">Rosa chinensis</name>
    <name type="common">China rose</name>
    <dbReference type="NCBI Taxonomy" id="74649"/>
    <lineage>
        <taxon>Eukaryota</taxon>
        <taxon>Viridiplantae</taxon>
        <taxon>Streptophyta</taxon>
        <taxon>Embryophyta</taxon>
        <taxon>Tracheophyta</taxon>
        <taxon>Spermatophyta</taxon>
        <taxon>Magnoliopsida</taxon>
        <taxon>eudicotyledons</taxon>
        <taxon>Gunneridae</taxon>
        <taxon>Pentapetalae</taxon>
        <taxon>rosids</taxon>
        <taxon>fabids</taxon>
        <taxon>Rosales</taxon>
        <taxon>Rosaceae</taxon>
        <taxon>Rosoideae</taxon>
        <taxon>Rosoideae incertae sedis</taxon>
        <taxon>Rosa</taxon>
    </lineage>
</organism>
<dbReference type="Proteomes" id="UP000238479">
    <property type="component" value="Chromosome 2"/>
</dbReference>
<evidence type="ECO:0000313" key="3">
    <source>
        <dbReference type="Proteomes" id="UP000238479"/>
    </source>
</evidence>
<evidence type="ECO:0000313" key="2">
    <source>
        <dbReference type="EMBL" id="PRQ50729.1"/>
    </source>
</evidence>
<feature type="transmembrane region" description="Helical" evidence="1">
    <location>
        <begin position="154"/>
        <end position="173"/>
    </location>
</feature>
<dbReference type="STRING" id="74649.A0A2P6RWD3"/>
<proteinExistence type="predicted"/>
<dbReference type="PANTHER" id="PTHR35288:SF2">
    <property type="entry name" value="TRANSMEMBRANE PROTEIN"/>
    <property type="match status" value="1"/>
</dbReference>
<sequence length="195" mass="21172">MASSRKWATTISFAASCIYFTVIIIQIPLFSVPCRSGTCTSPIAVTAPHLMACDLFPLVAIKALVYPSAIANALVKNEAIPSYSNLKLHDPSAVKAADAIADLQRLEVLVGSYLSVAGAFCGLIKPWRMSFYGVLLILWGLVKEIILSKSASPNLIYIHPAMSIAVCSSFLSLAKDVRRMIRSCRGLQIVKEKRL</sequence>
<dbReference type="AlphaFoldDB" id="A0A2P6RWD3"/>
<evidence type="ECO:0000256" key="1">
    <source>
        <dbReference type="SAM" id="Phobius"/>
    </source>
</evidence>